<reference evidence="1 2" key="1">
    <citation type="journal article" date="2024" name="Nat. Commun.">
        <title>Phylogenomics reveals the evolutionary origins of lichenization in chlorophyte algae.</title>
        <authorList>
            <person name="Puginier C."/>
            <person name="Libourel C."/>
            <person name="Otte J."/>
            <person name="Skaloud P."/>
            <person name="Haon M."/>
            <person name="Grisel S."/>
            <person name="Petersen M."/>
            <person name="Berrin J.G."/>
            <person name="Delaux P.M."/>
            <person name="Dal Grande F."/>
            <person name="Keller J."/>
        </authorList>
    </citation>
    <scope>NUCLEOTIDE SEQUENCE [LARGE SCALE GENOMIC DNA]</scope>
    <source>
        <strain evidence="1 2">SAG 2043</strain>
    </source>
</reference>
<comment type="caution">
    <text evidence="1">The sequence shown here is derived from an EMBL/GenBank/DDBJ whole genome shotgun (WGS) entry which is preliminary data.</text>
</comment>
<gene>
    <name evidence="1" type="ORF">WJX72_000761</name>
</gene>
<proteinExistence type="predicted"/>
<evidence type="ECO:0000313" key="1">
    <source>
        <dbReference type="EMBL" id="KAK9806728.1"/>
    </source>
</evidence>
<accession>A0AAW1PE46</accession>
<evidence type="ECO:0000313" key="2">
    <source>
        <dbReference type="Proteomes" id="UP001489004"/>
    </source>
</evidence>
<dbReference type="AlphaFoldDB" id="A0AAW1PE46"/>
<organism evidence="1 2">
    <name type="scientific">[Myrmecia] bisecta</name>
    <dbReference type="NCBI Taxonomy" id="41462"/>
    <lineage>
        <taxon>Eukaryota</taxon>
        <taxon>Viridiplantae</taxon>
        <taxon>Chlorophyta</taxon>
        <taxon>core chlorophytes</taxon>
        <taxon>Trebouxiophyceae</taxon>
        <taxon>Trebouxiales</taxon>
        <taxon>Trebouxiaceae</taxon>
        <taxon>Myrmecia</taxon>
    </lineage>
</organism>
<dbReference type="Proteomes" id="UP001489004">
    <property type="component" value="Unassembled WGS sequence"/>
</dbReference>
<dbReference type="EMBL" id="JALJOR010000013">
    <property type="protein sequence ID" value="KAK9806728.1"/>
    <property type="molecule type" value="Genomic_DNA"/>
</dbReference>
<sequence length="77" mass="8346">MCLPAHHQSSNRGADIYKEFINGSSVKVPHALAPSETQPAQPTAGRPERLFAALRPDRILVQQLTDAYLSAGPLNQP</sequence>
<keyword evidence="2" id="KW-1185">Reference proteome</keyword>
<protein>
    <submittedName>
        <fullName evidence="1">Uncharacterized protein</fullName>
    </submittedName>
</protein>
<name>A0AAW1PE46_9CHLO</name>